<accession>A0A380BGG6</accession>
<dbReference type="RefSeq" id="WP_258861933.1">
    <property type="nucleotide sequence ID" value="NZ_UGYW01000002.1"/>
</dbReference>
<evidence type="ECO:0000313" key="2">
    <source>
        <dbReference type="EMBL" id="SUJ01096.1"/>
    </source>
</evidence>
<dbReference type="EMBL" id="UGYW01000002">
    <property type="protein sequence ID" value="SUJ01096.1"/>
    <property type="molecule type" value="Genomic_DNA"/>
</dbReference>
<evidence type="ECO:0000313" key="3">
    <source>
        <dbReference type="Proteomes" id="UP000254893"/>
    </source>
</evidence>
<name>A0A380BGG6_SPHSI</name>
<dbReference type="Proteomes" id="UP000254893">
    <property type="component" value="Unassembled WGS sequence"/>
</dbReference>
<proteinExistence type="predicted"/>
<gene>
    <name evidence="2" type="ORF">NCTC11388_00698</name>
</gene>
<reference evidence="2 3" key="1">
    <citation type="submission" date="2018-06" db="EMBL/GenBank/DDBJ databases">
        <authorList>
            <consortium name="Pathogen Informatics"/>
            <person name="Doyle S."/>
        </authorList>
    </citation>
    <scope>NUCLEOTIDE SEQUENCE [LARGE SCALE GENOMIC DNA]</scope>
    <source>
        <strain evidence="2 3">NCTC11388</strain>
    </source>
</reference>
<evidence type="ECO:0000256" key="1">
    <source>
        <dbReference type="SAM" id="SignalP"/>
    </source>
</evidence>
<sequence length="217" mass="24583">MKLHLVKYVVVLSLVVLSAYVNAQEQIIKDNLQIGEYDYSIELGPGKRLYFGGISESTDLLSMYRYNEAFNSSHLRVEIGDDHGSPGDRFVVGAKDYRTGLYHPYFQVLANGNIGVGMNEPAEKLSVNGNIRTKEIKVEAANWPDYVFKKDYALRSLSELNTYIEEHGHLPDIPKAAEVEKEGVSLGEMNKLLLKKVEELTLYILNQEKRISELEKI</sequence>
<keyword evidence="1" id="KW-0732">Signal</keyword>
<feature type="chain" id="PRO_5016656669" evidence="1">
    <location>
        <begin position="24"/>
        <end position="217"/>
    </location>
</feature>
<protein>
    <submittedName>
        <fullName evidence="2">Uncharacterized protein</fullName>
    </submittedName>
</protein>
<dbReference type="AlphaFoldDB" id="A0A380BGG6"/>
<feature type="signal peptide" evidence="1">
    <location>
        <begin position="1"/>
        <end position="23"/>
    </location>
</feature>
<organism evidence="2 3">
    <name type="scientific">Sphingobacterium spiritivorum</name>
    <name type="common">Flavobacterium spiritivorum</name>
    <dbReference type="NCBI Taxonomy" id="258"/>
    <lineage>
        <taxon>Bacteria</taxon>
        <taxon>Pseudomonadati</taxon>
        <taxon>Bacteroidota</taxon>
        <taxon>Sphingobacteriia</taxon>
        <taxon>Sphingobacteriales</taxon>
        <taxon>Sphingobacteriaceae</taxon>
        <taxon>Sphingobacterium</taxon>
    </lineage>
</organism>